<name>D7D9D8_STAHD</name>
<keyword evidence="2" id="KW-0472">Membrane</keyword>
<gene>
    <name evidence="3" type="ordered locus">Shell_1291</name>
</gene>
<accession>D7D9D8</accession>
<dbReference type="KEGG" id="shc:Shell_1291"/>
<dbReference type="EMBL" id="CP002051">
    <property type="protein sequence ID" value="ADI32384.1"/>
    <property type="molecule type" value="Genomic_DNA"/>
</dbReference>
<feature type="region of interest" description="Disordered" evidence="1">
    <location>
        <begin position="37"/>
        <end position="56"/>
    </location>
</feature>
<dbReference type="Proteomes" id="UP000002573">
    <property type="component" value="Chromosome"/>
</dbReference>
<dbReference type="RefSeq" id="WP_013143582.1">
    <property type="nucleotide sequence ID" value="NC_014205.1"/>
</dbReference>
<sequence>MNAKHVTKLLKLVKIFALIIPIISIAITLASGNTVDPTGSAGKPGGDPIEGDLSPF</sequence>
<keyword evidence="4" id="KW-1185">Reference proteome</keyword>
<evidence type="ECO:0000313" key="4">
    <source>
        <dbReference type="Proteomes" id="UP000002573"/>
    </source>
</evidence>
<evidence type="ECO:0000256" key="1">
    <source>
        <dbReference type="SAM" id="MobiDB-lite"/>
    </source>
</evidence>
<evidence type="ECO:0000313" key="3">
    <source>
        <dbReference type="EMBL" id="ADI32384.1"/>
    </source>
</evidence>
<evidence type="ECO:0000256" key="2">
    <source>
        <dbReference type="SAM" id="Phobius"/>
    </source>
</evidence>
<dbReference type="GeneID" id="41582871"/>
<protein>
    <submittedName>
        <fullName evidence="3">Uncharacterized protein</fullName>
    </submittedName>
</protein>
<organism evidence="3 4">
    <name type="scientific">Staphylothermus hellenicus (strain DSM 12710 / JCM 10830 / BK20S6-10-b1 / P8)</name>
    <dbReference type="NCBI Taxonomy" id="591019"/>
    <lineage>
        <taxon>Archaea</taxon>
        <taxon>Thermoproteota</taxon>
        <taxon>Thermoprotei</taxon>
        <taxon>Desulfurococcales</taxon>
        <taxon>Desulfurococcaceae</taxon>
        <taxon>Staphylothermus</taxon>
    </lineage>
</organism>
<reference evidence="4" key="1">
    <citation type="submission" date="2010-05" db="EMBL/GenBank/DDBJ databases">
        <title>Complete sequence of Staphylothermus hellenicus DSM 12710.</title>
        <authorList>
            <consortium name="US DOE Joint Genome Institute"/>
            <person name="Lucas S."/>
            <person name="Copeland A."/>
            <person name="Lapidus A."/>
            <person name="Cheng J.-F."/>
            <person name="Bruce D."/>
            <person name="Goodwin L."/>
            <person name="Pitluck S."/>
            <person name="Davenport K."/>
            <person name="Detter J.C."/>
            <person name="Han C."/>
            <person name="Tapia R."/>
            <person name="Larimer F."/>
            <person name="Land M."/>
            <person name="Hauser L."/>
            <person name="Kyrpides N."/>
            <person name="Mikhailova N."/>
            <person name="Anderson I.J."/>
            <person name="Woyke T."/>
        </authorList>
    </citation>
    <scope>NUCLEOTIDE SEQUENCE [LARGE SCALE GENOMIC DNA]</scope>
    <source>
        <strain evidence="4">DSM 12710 / JCM 10830 / BK20S6-10-b1 / P8</strain>
    </source>
</reference>
<feature type="transmembrane region" description="Helical" evidence="2">
    <location>
        <begin position="12"/>
        <end position="30"/>
    </location>
</feature>
<proteinExistence type="predicted"/>
<keyword evidence="2" id="KW-1133">Transmembrane helix</keyword>
<dbReference type="AlphaFoldDB" id="D7D9D8"/>
<dbReference type="HOGENOM" id="CLU_3003309_0_0_2"/>
<reference evidence="3 4" key="2">
    <citation type="journal article" date="2011" name="Stand. Genomic Sci.">
        <title>Complete genome sequence of Staphylothermus hellenicus P8.</title>
        <authorList>
            <person name="Anderson I."/>
            <person name="Wirth R."/>
            <person name="Lucas S."/>
            <person name="Copeland A."/>
            <person name="Lapidus A."/>
            <person name="Cheng J.F."/>
            <person name="Goodwin L."/>
            <person name="Pitluck S."/>
            <person name="Davenport K."/>
            <person name="Detter J.C."/>
            <person name="Han C."/>
            <person name="Tapia R."/>
            <person name="Land M."/>
            <person name="Hauser L."/>
            <person name="Pati A."/>
            <person name="Mikhailova N."/>
            <person name="Woyke T."/>
            <person name="Klenk H.P."/>
            <person name="Kyrpides N."/>
            <person name="Ivanova N."/>
        </authorList>
    </citation>
    <scope>NUCLEOTIDE SEQUENCE [LARGE SCALE GENOMIC DNA]</scope>
    <source>
        <strain evidence="4">DSM 12710 / JCM 10830 / BK20S6-10-b1 / P8</strain>
    </source>
</reference>
<dbReference type="STRING" id="591019.Shell_1291"/>
<keyword evidence="2" id="KW-0812">Transmembrane</keyword>